<name>X5M6F2_9HYPH</name>
<organism evidence="1 2">
    <name type="scientific">Candidatus Phaeomarinibacter ectocarpi</name>
    <dbReference type="NCBI Taxonomy" id="1458461"/>
    <lineage>
        <taxon>Bacteria</taxon>
        <taxon>Pseudomonadati</taxon>
        <taxon>Pseudomonadota</taxon>
        <taxon>Alphaproteobacteria</taxon>
        <taxon>Hyphomicrobiales</taxon>
        <taxon>Parvibaculaceae</taxon>
        <taxon>Candidatus Phaeomarinibacter</taxon>
    </lineage>
</organism>
<dbReference type="OrthoDB" id="8452290at2"/>
<dbReference type="RefSeq" id="WP_043949496.1">
    <property type="nucleotide sequence ID" value="NZ_HG966617.1"/>
</dbReference>
<evidence type="ECO:0000313" key="2">
    <source>
        <dbReference type="Proteomes" id="UP000032160"/>
    </source>
</evidence>
<dbReference type="HOGENOM" id="CLU_1747881_0_0_5"/>
<protein>
    <submittedName>
        <fullName evidence="1">Uncharacterized protein</fullName>
    </submittedName>
</protein>
<sequence>MRPEANDLLNGGFGTMLMEIAPNLNATYSTGSASVVGLLMYCAGIEYERGADVRVKENEAFRAIFRDAIPNLTGDLQNRIGSAGHGTDDVLTISALNVTNDALRELLIELHAHVEDVDDQWARGIEHAILKALNDSGQMRKIELPAL</sequence>
<dbReference type="Proteomes" id="UP000032160">
    <property type="component" value="Chromosome I"/>
</dbReference>
<gene>
    <name evidence="1" type="ORF">BN1012_Phect374</name>
</gene>
<dbReference type="STRING" id="1458461.BN1012_Phect374"/>
<evidence type="ECO:0000313" key="1">
    <source>
        <dbReference type="EMBL" id="CDO58588.1"/>
    </source>
</evidence>
<dbReference type="AlphaFoldDB" id="X5M6F2"/>
<reference evidence="1 2" key="1">
    <citation type="journal article" date="2014" name="Front. Genet.">
        <title>Genome and metabolic network of "Candidatus Phaeomarinobacter ectocarpi" Ec32, a new candidate genus of Alphaproteobacteria frequently associated with brown algae.</title>
        <authorList>
            <person name="Dittami S.M."/>
            <person name="Barbeyron T."/>
            <person name="Boyen C."/>
            <person name="Cambefort J."/>
            <person name="Collet G."/>
            <person name="Delage L."/>
            <person name="Gobet A."/>
            <person name="Groisillier A."/>
            <person name="Leblanc C."/>
            <person name="Michel G."/>
            <person name="Scornet D."/>
            <person name="Siegel A."/>
            <person name="Tapia J.E."/>
            <person name="Tonon T."/>
        </authorList>
    </citation>
    <scope>NUCLEOTIDE SEQUENCE [LARGE SCALE GENOMIC DNA]</scope>
    <source>
        <strain evidence="1 2">Ec32</strain>
    </source>
</reference>
<dbReference type="EMBL" id="HG966617">
    <property type="protein sequence ID" value="CDO58588.1"/>
    <property type="molecule type" value="Genomic_DNA"/>
</dbReference>
<dbReference type="KEGG" id="pect:BN1012_Phect374"/>
<keyword evidence="2" id="KW-1185">Reference proteome</keyword>
<accession>X5M6F2</accession>
<proteinExistence type="predicted"/>